<dbReference type="PANTHER" id="PTHR46844">
    <property type="entry name" value="SLR5058 PROTEIN"/>
    <property type="match status" value="1"/>
</dbReference>
<sequence length="1007" mass="112587">MLEAVAAEVLGSVVMGAGARVGKQVAGAVRRRRGRETDEDTVAGLLAAERALDSKRLIAVDFPAGLDAGRFRALMSDPATEAIAFELMTVMLTGAPAASAEPILSRWLADGGRLLPDFSQAVRTKFQREIFAALRDECEHVTGTVERDFPDVAAKFKEQANFDRIAAILEAIERKTSDIASTPNKLDANEQQRFLESYRAQAIAAHGFITPPDFERRRRVPIADIYVSPSIKKSGLGQQKATLRRIEDLIRQIDRTVLLGDPGNGKSTAASVTMFTEASKSDGLIPFMVILREFASDADLTESIVEHIEKRLRVAYQCPAPAGLINHLLDAGRCLIIFDGLDELLDTTKRRAVTDAVELFCRRYPLSRVLVTSRRVGYLQAPMDTKQFETFEIDGFDADRTEEYVKKWFQQDDSLTEEEASSWTDSFMEESEQVQDLRSVPLLLALMCIIYRGEQSIPRNRPAVYERCATMLFEKWDSHRKIHVELRVGRLVDPAMKFLGYWMLTQSDKTEGVTEGVLIQQTSAYLQQHDFEDAHEAEAAAKEFVEFCRGRAWVFSDAGSTADGEPLYKFTHRTFMEYFAGYYLTRAYDTPEKLAKSLASKVANAEWDVVAQLALQIEDKHKEAGAERFYKYLLEERVRRSQDKRCNLLSFLCRCLPFVTVKHSTLRQLINQVVAKIAVSTPVLTPTGVFAAYSALDALIISAIGPRRSLVETELQANILKHAKSEDQAEVTAALRLAALGWVATFTRDTAVYFPGGESDQRLFAFYAETFDSAYAASKPALRGDEIISCFAWTRGTISIRQISSGQQNSVDLLRPLWRQLSLPGNFLGFSPLAVGLARWFINGYFPGHFFADNPERMISEIGAFVRELEKPHLLSPKAREVTTSLTRIAAESDETLPSVSSLPLNVQIGGMWILMSTFIKSEMRARRILRDNNPTAERIRLAAALVGEEMSVSEAVESGKISEDAGREISRWFANKPPLKIIPSQTRRQATRAATNTTIESDTYFE</sequence>
<organism evidence="3 4">
    <name type="scientific">Paractinoplanes aksuensis</name>
    <dbReference type="NCBI Taxonomy" id="2939490"/>
    <lineage>
        <taxon>Bacteria</taxon>
        <taxon>Bacillati</taxon>
        <taxon>Actinomycetota</taxon>
        <taxon>Actinomycetes</taxon>
        <taxon>Micromonosporales</taxon>
        <taxon>Micromonosporaceae</taxon>
        <taxon>Paractinoplanes</taxon>
    </lineage>
</organism>
<dbReference type="Gene3D" id="3.40.50.300">
    <property type="entry name" value="P-loop containing nucleotide triphosphate hydrolases"/>
    <property type="match status" value="1"/>
</dbReference>
<accession>A0ABT1DPP5</accession>
<dbReference type="Proteomes" id="UP001523369">
    <property type="component" value="Unassembled WGS sequence"/>
</dbReference>
<gene>
    <name evidence="3" type="ORF">M1L60_19665</name>
</gene>
<reference evidence="3 4" key="1">
    <citation type="submission" date="2022-06" db="EMBL/GenBank/DDBJ databases">
        <title>New Species of the Genus Actinoplanes, ActinopZanes ferrugineus.</title>
        <authorList>
            <person name="Ding P."/>
        </authorList>
    </citation>
    <scope>NUCLEOTIDE SEQUENCE [LARGE SCALE GENOMIC DNA]</scope>
    <source>
        <strain evidence="3 4">TRM88003</strain>
    </source>
</reference>
<dbReference type="Pfam" id="PF05729">
    <property type="entry name" value="NACHT"/>
    <property type="match status" value="1"/>
</dbReference>
<dbReference type="EMBL" id="JAMYJR010000021">
    <property type="protein sequence ID" value="MCO8272817.1"/>
    <property type="molecule type" value="Genomic_DNA"/>
</dbReference>
<dbReference type="PROSITE" id="PS50837">
    <property type="entry name" value="NACHT"/>
    <property type="match status" value="1"/>
</dbReference>
<feature type="compositionally biased region" description="Low complexity" evidence="1">
    <location>
        <begin position="988"/>
        <end position="999"/>
    </location>
</feature>
<evidence type="ECO:0000313" key="3">
    <source>
        <dbReference type="EMBL" id="MCO8272817.1"/>
    </source>
</evidence>
<dbReference type="RefSeq" id="WP_253238906.1">
    <property type="nucleotide sequence ID" value="NZ_JAMYJR010000021.1"/>
</dbReference>
<comment type="caution">
    <text evidence="3">The sequence shown here is derived from an EMBL/GenBank/DDBJ whole genome shotgun (WGS) entry which is preliminary data.</text>
</comment>
<evidence type="ECO:0000313" key="4">
    <source>
        <dbReference type="Proteomes" id="UP001523369"/>
    </source>
</evidence>
<feature type="region of interest" description="Disordered" evidence="1">
    <location>
        <begin position="988"/>
        <end position="1007"/>
    </location>
</feature>
<dbReference type="SUPFAM" id="SSF52540">
    <property type="entry name" value="P-loop containing nucleoside triphosphate hydrolases"/>
    <property type="match status" value="1"/>
</dbReference>
<feature type="domain" description="NACHT" evidence="2">
    <location>
        <begin position="254"/>
        <end position="448"/>
    </location>
</feature>
<dbReference type="InterPro" id="IPR007111">
    <property type="entry name" value="NACHT_NTPase"/>
</dbReference>
<protein>
    <submittedName>
        <fullName evidence="3">NACHT domain-containing protein</fullName>
    </submittedName>
</protein>
<proteinExistence type="predicted"/>
<dbReference type="PANTHER" id="PTHR46844:SF1">
    <property type="entry name" value="SLR5058 PROTEIN"/>
    <property type="match status" value="1"/>
</dbReference>
<evidence type="ECO:0000259" key="2">
    <source>
        <dbReference type="PROSITE" id="PS50837"/>
    </source>
</evidence>
<name>A0ABT1DPP5_9ACTN</name>
<dbReference type="InterPro" id="IPR027417">
    <property type="entry name" value="P-loop_NTPase"/>
</dbReference>
<keyword evidence="4" id="KW-1185">Reference proteome</keyword>
<evidence type="ECO:0000256" key="1">
    <source>
        <dbReference type="SAM" id="MobiDB-lite"/>
    </source>
</evidence>